<organism evidence="1 2">
    <name type="scientific">Escherichia phage vB_EcoS_MM01</name>
    <dbReference type="NCBI Taxonomy" id="2508188"/>
    <lineage>
        <taxon>Viruses</taxon>
        <taxon>Duplodnaviria</taxon>
        <taxon>Heunggongvirae</taxon>
        <taxon>Uroviricota</taxon>
        <taxon>Caudoviricetes</taxon>
        <taxon>Drexlerviridae</taxon>
        <taxon>Braunvirinae</taxon>
        <taxon>Inhoffenstrassevirus</taxon>
        <taxon>Inhoffenstrassevirus MM01</taxon>
    </lineage>
</organism>
<accession>A0A482N558</accession>
<keyword evidence="2" id="KW-1185">Reference proteome</keyword>
<name>A0A482N558_9CAUD</name>
<evidence type="ECO:0000313" key="1">
    <source>
        <dbReference type="EMBL" id="QBQ80853.1"/>
    </source>
</evidence>
<proteinExistence type="predicted"/>
<evidence type="ECO:0000313" key="2">
    <source>
        <dbReference type="Proteomes" id="UP000307356"/>
    </source>
</evidence>
<dbReference type="EMBL" id="MK373793">
    <property type="protein sequence ID" value="QBQ80853.1"/>
    <property type="molecule type" value="Genomic_DNA"/>
</dbReference>
<reference evidence="1 2" key="1">
    <citation type="submission" date="2019-01" db="EMBL/GenBank/DDBJ databases">
        <title>Still something new to discover - new insights into E. coli phage diversity and taxonomy.</title>
        <authorList>
            <person name="Korf I.H.E."/>
            <person name="Adriaennsens E."/>
            <person name="Dreiseikelmann B."/>
            <person name="Kropinski A."/>
            <person name="Nimtz M."/>
            <person name="Meier-Kolthoff J.P."/>
            <person name="Rohde M."/>
            <person name="van Raaij M."/>
            <person name="Wittmann J."/>
        </authorList>
    </citation>
    <scope>NUCLEOTIDE SEQUENCE [LARGE SCALE GENOMIC DNA]</scope>
</reference>
<gene>
    <name evidence="1" type="ORF">MM01_00018</name>
</gene>
<protein>
    <submittedName>
        <fullName evidence="1">Uncharacterized protein</fullName>
    </submittedName>
</protein>
<sequence>MLFEKEVEVANLGYNSGNSLIDQVNEELSNLVDSGYKFTYNFRNELDISYWEIGNQKTGLVELSGLAVRHLGLSKNGFNELSEIKIFSFEYGVDYSTDDDIARITDEIFDKKGYVPLSSKLFSATIVDESNKTKRSVLEGGKYVTYYSPSYKRIFMLIAGKPKTKELETKKSGWALVKYEEVEAPE</sequence>
<dbReference type="Proteomes" id="UP000307356">
    <property type="component" value="Segment"/>
</dbReference>